<name>A0A4R2TYZ1_9FIRM</name>
<dbReference type="EMBL" id="SLYC01000030">
    <property type="protein sequence ID" value="TCQ00513.1"/>
    <property type="molecule type" value="Genomic_DNA"/>
</dbReference>
<dbReference type="PANTHER" id="PTHR11808">
    <property type="entry name" value="TRANS-SULFURATION ENZYME FAMILY MEMBER"/>
    <property type="match status" value="1"/>
</dbReference>
<dbReference type="InterPro" id="IPR015421">
    <property type="entry name" value="PyrdxlP-dep_Trfase_major"/>
</dbReference>
<evidence type="ECO:0000256" key="7">
    <source>
        <dbReference type="ARBA" id="ARBA00023239"/>
    </source>
</evidence>
<dbReference type="Proteomes" id="UP000295504">
    <property type="component" value="Unassembled WGS sequence"/>
</dbReference>
<protein>
    <recommendedName>
        <fullName evidence="3">cysteine-S-conjugate beta-lyase</fullName>
        <ecNumber evidence="3">4.4.1.13</ecNumber>
    </recommendedName>
</protein>
<comment type="cofactor">
    <cofactor evidence="1 9">
        <name>pyridoxal 5'-phosphate</name>
        <dbReference type="ChEBI" id="CHEBI:597326"/>
    </cofactor>
</comment>
<dbReference type="InterPro" id="IPR015422">
    <property type="entry name" value="PyrdxlP-dep_Trfase_small"/>
</dbReference>
<keyword evidence="6" id="KW-0486">Methionine biosynthesis</keyword>
<dbReference type="PROSITE" id="PS00868">
    <property type="entry name" value="CYS_MET_METAB_PP"/>
    <property type="match status" value="1"/>
</dbReference>
<keyword evidence="11" id="KW-1185">Reference proteome</keyword>
<dbReference type="AlphaFoldDB" id="A0A4R2TYZ1"/>
<comment type="similarity">
    <text evidence="2 9">Belongs to the trans-sulfuration enzymes family.</text>
</comment>
<evidence type="ECO:0000256" key="5">
    <source>
        <dbReference type="ARBA" id="ARBA00022898"/>
    </source>
</evidence>
<evidence type="ECO:0000256" key="4">
    <source>
        <dbReference type="ARBA" id="ARBA00022605"/>
    </source>
</evidence>
<dbReference type="InterPro" id="IPR054542">
    <property type="entry name" value="Cys_met_metab_PP"/>
</dbReference>
<evidence type="ECO:0000256" key="1">
    <source>
        <dbReference type="ARBA" id="ARBA00001933"/>
    </source>
</evidence>
<dbReference type="FunFam" id="3.40.640.10:FF:000009">
    <property type="entry name" value="Cystathionine gamma-synthase homolog"/>
    <property type="match status" value="1"/>
</dbReference>
<evidence type="ECO:0000256" key="3">
    <source>
        <dbReference type="ARBA" id="ARBA00012224"/>
    </source>
</evidence>
<feature type="non-terminal residue" evidence="10">
    <location>
        <position position="1"/>
    </location>
</feature>
<dbReference type="GO" id="GO:0030170">
    <property type="term" value="F:pyridoxal phosphate binding"/>
    <property type="evidence" value="ECO:0007669"/>
    <property type="project" value="InterPro"/>
</dbReference>
<keyword evidence="4" id="KW-0028">Amino-acid biosynthesis</keyword>
<sequence length="419" mass="46362">KLIHSAYKDYIENNLERKMYNDFPYVFIIQGDYMKFGTKLICNSGSKDPHTGALSLPIYQASTFHQEDVDNMGEFDYSRSGNPTRKGLEETIALLEGGTYGYAFASGMAAISSVLLTFAAGDHLLVCKDIYGGTYRACTTQLKDHGIEATFVDTENLEEIRKNIKTNTKGLYLETPSNPLLKITDLKGAINIAKEFNLITMVDNSFLSPYLQRPLELGADIVIHSATKFIGGHSDVIGGLVVVNERSLAKKIYRIQNTVGAVLGPQDSWLLLRGLKTLKVRMDYQQSSADKLARWLSDHKAVTEVFYTGLESHPNRDIHYSQASGAGAVLSFKMESESFTKAFLKELTLPAVAVSLGGIETIVSYPVKMSHASIPEAERLKLGVTSNLVRVSLGLEDIEDIIEDFNNAFNKAYEIISKK</sequence>
<accession>A0A4R2TYZ1</accession>
<gene>
    <name evidence="10" type="ORF">EDD79_10301</name>
</gene>
<dbReference type="GO" id="GO:0009086">
    <property type="term" value="P:methionine biosynthetic process"/>
    <property type="evidence" value="ECO:0007669"/>
    <property type="project" value="UniProtKB-KW"/>
</dbReference>
<organism evidence="10 11">
    <name type="scientific">Serpentinicella alkaliphila</name>
    <dbReference type="NCBI Taxonomy" id="1734049"/>
    <lineage>
        <taxon>Bacteria</taxon>
        <taxon>Bacillati</taxon>
        <taxon>Bacillota</taxon>
        <taxon>Clostridia</taxon>
        <taxon>Peptostreptococcales</taxon>
        <taxon>Natronincolaceae</taxon>
        <taxon>Serpentinicella</taxon>
    </lineage>
</organism>
<dbReference type="Gene3D" id="3.40.640.10">
    <property type="entry name" value="Type I PLP-dependent aspartate aminotransferase-like (Major domain)"/>
    <property type="match status" value="1"/>
</dbReference>
<dbReference type="InterPro" id="IPR000277">
    <property type="entry name" value="Cys/Met-Metab_PyrdxlP-dep_enz"/>
</dbReference>
<dbReference type="GO" id="GO:0019346">
    <property type="term" value="P:transsulfuration"/>
    <property type="evidence" value="ECO:0007669"/>
    <property type="project" value="InterPro"/>
</dbReference>
<evidence type="ECO:0000256" key="6">
    <source>
        <dbReference type="ARBA" id="ARBA00023167"/>
    </source>
</evidence>
<feature type="modified residue" description="N6-(pyridoxal phosphate)lysine" evidence="8">
    <location>
        <position position="228"/>
    </location>
</feature>
<dbReference type="SUPFAM" id="SSF53383">
    <property type="entry name" value="PLP-dependent transferases"/>
    <property type="match status" value="1"/>
</dbReference>
<dbReference type="PIRSF" id="PIRSF001434">
    <property type="entry name" value="CGS"/>
    <property type="match status" value="1"/>
</dbReference>
<proteinExistence type="inferred from homology"/>
<dbReference type="InterPro" id="IPR015424">
    <property type="entry name" value="PyrdxlP-dep_Trfase"/>
</dbReference>
<dbReference type="EC" id="4.4.1.13" evidence="3"/>
<dbReference type="GO" id="GO:0005737">
    <property type="term" value="C:cytoplasm"/>
    <property type="evidence" value="ECO:0007669"/>
    <property type="project" value="TreeGrafter"/>
</dbReference>
<dbReference type="Gene3D" id="3.90.1150.10">
    <property type="entry name" value="Aspartate Aminotransferase, domain 1"/>
    <property type="match status" value="1"/>
</dbReference>
<keyword evidence="7 10" id="KW-0456">Lyase</keyword>
<dbReference type="FunFam" id="3.90.1150.10:FF:000033">
    <property type="entry name" value="Cystathionine gamma-synthase"/>
    <property type="match status" value="1"/>
</dbReference>
<dbReference type="PANTHER" id="PTHR11808:SF50">
    <property type="entry name" value="CYSTATHIONINE BETA-LYASE"/>
    <property type="match status" value="1"/>
</dbReference>
<comment type="caution">
    <text evidence="10">The sequence shown here is derived from an EMBL/GenBank/DDBJ whole genome shotgun (WGS) entry which is preliminary data.</text>
</comment>
<dbReference type="GO" id="GO:0047804">
    <property type="term" value="F:cysteine-S-conjugate beta-lyase activity"/>
    <property type="evidence" value="ECO:0007669"/>
    <property type="project" value="UniProtKB-EC"/>
</dbReference>
<reference evidence="10 11" key="1">
    <citation type="submission" date="2019-03" db="EMBL/GenBank/DDBJ databases">
        <title>Genomic Encyclopedia of Type Strains, Phase IV (KMG-IV): sequencing the most valuable type-strain genomes for metagenomic binning, comparative biology and taxonomic classification.</title>
        <authorList>
            <person name="Goeker M."/>
        </authorList>
    </citation>
    <scope>NUCLEOTIDE SEQUENCE [LARGE SCALE GENOMIC DNA]</scope>
    <source>
        <strain evidence="10 11">DSM 100013</strain>
    </source>
</reference>
<evidence type="ECO:0000313" key="11">
    <source>
        <dbReference type="Proteomes" id="UP000295504"/>
    </source>
</evidence>
<dbReference type="CDD" id="cd00614">
    <property type="entry name" value="CGS_like"/>
    <property type="match status" value="1"/>
</dbReference>
<evidence type="ECO:0000256" key="2">
    <source>
        <dbReference type="ARBA" id="ARBA00009077"/>
    </source>
</evidence>
<evidence type="ECO:0000313" key="10">
    <source>
        <dbReference type="EMBL" id="TCQ00513.1"/>
    </source>
</evidence>
<keyword evidence="5 8" id="KW-0663">Pyridoxal phosphate</keyword>
<dbReference type="RefSeq" id="WP_330571467.1">
    <property type="nucleotide sequence ID" value="NZ_SLYC01000030.1"/>
</dbReference>
<evidence type="ECO:0000256" key="8">
    <source>
        <dbReference type="PIRSR" id="PIRSR001434-2"/>
    </source>
</evidence>
<evidence type="ECO:0000256" key="9">
    <source>
        <dbReference type="RuleBase" id="RU362118"/>
    </source>
</evidence>
<dbReference type="Pfam" id="PF01053">
    <property type="entry name" value="Cys_Met_Meta_PP"/>
    <property type="match status" value="1"/>
</dbReference>